<dbReference type="PANTHER" id="PTHR42832">
    <property type="entry name" value="AMINO ACID AMINOTRANSFERASE"/>
    <property type="match status" value="1"/>
</dbReference>
<name>A0A419UZC5_9BACL</name>
<dbReference type="Proteomes" id="UP000285120">
    <property type="component" value="Unassembled WGS sequence"/>
</dbReference>
<comment type="cofactor">
    <cofactor evidence="1 4">
        <name>pyridoxal 5'-phosphate</name>
        <dbReference type="ChEBI" id="CHEBI:597326"/>
    </cofactor>
</comment>
<keyword evidence="2 4" id="KW-0032">Aminotransferase</keyword>
<evidence type="ECO:0000256" key="1">
    <source>
        <dbReference type="ARBA" id="ARBA00001933"/>
    </source>
</evidence>
<keyword evidence="3 4" id="KW-0808">Transferase</keyword>
<dbReference type="GO" id="GO:0008483">
    <property type="term" value="F:transaminase activity"/>
    <property type="evidence" value="ECO:0007669"/>
    <property type="project" value="UniProtKB-KW"/>
</dbReference>
<dbReference type="InterPro" id="IPR015424">
    <property type="entry name" value="PyrdxlP-dep_Trfase"/>
</dbReference>
<dbReference type="OrthoDB" id="9802328at2"/>
<dbReference type="PANTHER" id="PTHR42832:SF3">
    <property type="entry name" value="L-GLUTAMINE--4-(METHYLSULFANYL)-2-OXOBUTANOATE AMINOTRANSFERASE"/>
    <property type="match status" value="1"/>
</dbReference>
<feature type="domain" description="Aminotransferase class I/classII large" evidence="5">
    <location>
        <begin position="31"/>
        <end position="379"/>
    </location>
</feature>
<dbReference type="AlphaFoldDB" id="A0A419UZC5"/>
<protein>
    <recommendedName>
        <fullName evidence="4">Aminotransferase</fullName>
        <ecNumber evidence="4">2.6.1.-</ecNumber>
    </recommendedName>
</protein>
<dbReference type="InterPro" id="IPR004839">
    <property type="entry name" value="Aminotransferase_I/II_large"/>
</dbReference>
<dbReference type="Gene3D" id="3.90.1150.10">
    <property type="entry name" value="Aspartate Aminotransferase, domain 1"/>
    <property type="match status" value="1"/>
</dbReference>
<dbReference type="SUPFAM" id="SSF53383">
    <property type="entry name" value="PLP-dependent transferases"/>
    <property type="match status" value="1"/>
</dbReference>
<dbReference type="InterPro" id="IPR004838">
    <property type="entry name" value="NHTrfase_class1_PyrdxlP-BS"/>
</dbReference>
<evidence type="ECO:0000313" key="6">
    <source>
        <dbReference type="EMBL" id="RKD71045.1"/>
    </source>
</evidence>
<comment type="similarity">
    <text evidence="4">Belongs to the class-I pyridoxal-phosphate-dependent aminotransferase family.</text>
</comment>
<evidence type="ECO:0000256" key="4">
    <source>
        <dbReference type="RuleBase" id="RU000481"/>
    </source>
</evidence>
<dbReference type="InterPro" id="IPR050881">
    <property type="entry name" value="LL-DAP_aminotransferase"/>
</dbReference>
<keyword evidence="7" id="KW-1185">Reference proteome</keyword>
<reference evidence="6 7" key="1">
    <citation type="submission" date="2018-09" db="EMBL/GenBank/DDBJ databases">
        <title>Genomic Encyclopedia of Archaeal and Bacterial Type Strains, Phase II (KMG-II): from individual species to whole genera.</title>
        <authorList>
            <person name="Goeker M."/>
        </authorList>
    </citation>
    <scope>NUCLEOTIDE SEQUENCE [LARGE SCALE GENOMIC DNA]</scope>
    <source>
        <strain evidence="6 7">DSM 17008</strain>
    </source>
</reference>
<evidence type="ECO:0000256" key="3">
    <source>
        <dbReference type="ARBA" id="ARBA00022679"/>
    </source>
</evidence>
<dbReference type="Gene3D" id="3.40.640.10">
    <property type="entry name" value="Type I PLP-dependent aspartate aminotransferase-like (Major domain)"/>
    <property type="match status" value="1"/>
</dbReference>
<sequence length="384" mass="42322">MIQPAERTKSLGASVFTEMARHKKKAASKGKDMIDLSVGSPDLPPPSGVRSILSEETLEKDNYGYALQGLEAFNEAASGYCSERFNISLDSSEVLQLLGSQDGLSHLALAYLNPEDYIIIPDPGYPIYSACADLAGAYTYPVSLNEENQFMPDITAVPSHVLERTKILIMNYPGNPASARATKDYFEKVVALALEHSILIVHDFAYAELDFTEDKPLSIFHIDGAKETALEFHSLSKSFNMAGARIGFVTGREDLLKPLADIKSNIDYGVFYPVQKAAIHALTYEQPFLSTQKQTFRNRRDVFCQSLHEKGWHVTIPDGGMFVWAKLPPSYTSMGFALKALEAGVVVTPGHAFGLEGEGYVRIALVQEEERLKEAANRLASIIF</sequence>
<dbReference type="PROSITE" id="PS00105">
    <property type="entry name" value="AA_TRANSFER_CLASS_1"/>
    <property type="match status" value="1"/>
</dbReference>
<dbReference type="InterPro" id="IPR015422">
    <property type="entry name" value="PyrdxlP-dep_Trfase_small"/>
</dbReference>
<dbReference type="CDD" id="cd00609">
    <property type="entry name" value="AAT_like"/>
    <property type="match status" value="1"/>
</dbReference>
<dbReference type="EC" id="2.6.1.-" evidence="4"/>
<dbReference type="EMBL" id="RAPK01000010">
    <property type="protein sequence ID" value="RKD71045.1"/>
    <property type="molecule type" value="Genomic_DNA"/>
</dbReference>
<organism evidence="6 7">
    <name type="scientific">Sinobaca qinghaiensis</name>
    <dbReference type="NCBI Taxonomy" id="342944"/>
    <lineage>
        <taxon>Bacteria</taxon>
        <taxon>Bacillati</taxon>
        <taxon>Bacillota</taxon>
        <taxon>Bacilli</taxon>
        <taxon>Bacillales</taxon>
        <taxon>Sporolactobacillaceae</taxon>
        <taxon>Sinobaca</taxon>
    </lineage>
</organism>
<accession>A0A419UZC5</accession>
<evidence type="ECO:0000256" key="2">
    <source>
        <dbReference type="ARBA" id="ARBA00022576"/>
    </source>
</evidence>
<evidence type="ECO:0000259" key="5">
    <source>
        <dbReference type="Pfam" id="PF00155"/>
    </source>
</evidence>
<proteinExistence type="inferred from homology"/>
<dbReference type="RefSeq" id="WP_120193607.1">
    <property type="nucleotide sequence ID" value="NZ_RAPK01000010.1"/>
</dbReference>
<dbReference type="Pfam" id="PF00155">
    <property type="entry name" value="Aminotran_1_2"/>
    <property type="match status" value="1"/>
</dbReference>
<gene>
    <name evidence="6" type="ORF">ATL39_2435</name>
</gene>
<comment type="caution">
    <text evidence="6">The sequence shown here is derived from an EMBL/GenBank/DDBJ whole genome shotgun (WGS) entry which is preliminary data.</text>
</comment>
<dbReference type="InterPro" id="IPR015421">
    <property type="entry name" value="PyrdxlP-dep_Trfase_major"/>
</dbReference>
<evidence type="ECO:0000313" key="7">
    <source>
        <dbReference type="Proteomes" id="UP000285120"/>
    </source>
</evidence>
<dbReference type="GO" id="GO:0030170">
    <property type="term" value="F:pyridoxal phosphate binding"/>
    <property type="evidence" value="ECO:0007669"/>
    <property type="project" value="InterPro"/>
</dbReference>